<evidence type="ECO:0000313" key="7">
    <source>
        <dbReference type="EMBL" id="SEG50195.1"/>
    </source>
</evidence>
<organism evidence="7 8">
    <name type="scientific">Halpernia humi</name>
    <dbReference type="NCBI Taxonomy" id="493375"/>
    <lineage>
        <taxon>Bacteria</taxon>
        <taxon>Pseudomonadati</taxon>
        <taxon>Bacteroidota</taxon>
        <taxon>Flavobacteriia</taxon>
        <taxon>Flavobacteriales</taxon>
        <taxon>Weeksellaceae</taxon>
        <taxon>Chryseobacterium group</taxon>
        <taxon>Halpernia</taxon>
    </lineage>
</organism>
<evidence type="ECO:0000256" key="4">
    <source>
        <dbReference type="ARBA" id="ARBA00023004"/>
    </source>
</evidence>
<evidence type="ECO:0000256" key="5">
    <source>
        <dbReference type="ARBA" id="ARBA00023014"/>
    </source>
</evidence>
<sequence length="466" mass="52894">MNIPKVINLVVKNDLCVGCGICVYKCPSNALEMAWDKNGFLFPKVISSCDSEGDCLEVCPFNSIPKDEVKTENEIAQLFLETENHHQKIGKYKQIYAGFSTEFRLSSSSGGLGTYISTKLLENKIVDHIFSIKESSEPGIFYQYSVSSSKSDLLRASKTRYFPVTLATVFSEINQLEGKIAIVGVGCFIKAIRLAQHSEPKLKEKIPFLIGIICGGLKSSFFTEYLASKMAVEIKNIRKPQFRKKDFSSTANDYSFSCSDENEEEKSIKMKTVGDMWGTGLFKANACDFCEDVTTELADISLGDAWLDPFDKDGKGTNVIVTRSLLAENLIKEGIKNKDLEVDFLPLEIFLSSQQGSFNHRHKGLPARIKLAKKKNQLVPPKRYENETVGWDFKLVQKQRMKVRAESLAVWQHKKEASVFDETIQKSLKKLNFYTKIYHKRRRFSQLKNKVIVKINNRIFSKNKNQ</sequence>
<dbReference type="PROSITE" id="PS51379">
    <property type="entry name" value="4FE4S_FER_2"/>
    <property type="match status" value="1"/>
</dbReference>
<dbReference type="GO" id="GO:0052592">
    <property type="term" value="F:oxidoreductase activity, acting on CH or CH2 groups, with an iron-sulfur protein as acceptor"/>
    <property type="evidence" value="ECO:0007669"/>
    <property type="project" value="TreeGrafter"/>
</dbReference>
<accession>A0A1H6AQ59</accession>
<dbReference type="InterPro" id="IPR045220">
    <property type="entry name" value="FRHB/FDHB/HCAR-like"/>
</dbReference>
<dbReference type="Pfam" id="PF12838">
    <property type="entry name" value="Fer4_7"/>
    <property type="match status" value="1"/>
</dbReference>
<dbReference type="EMBL" id="FNUS01000006">
    <property type="protein sequence ID" value="SEG50195.1"/>
    <property type="molecule type" value="Genomic_DNA"/>
</dbReference>
<dbReference type="AlphaFoldDB" id="A0A1H6AQ59"/>
<dbReference type="OrthoDB" id="9813230at2"/>
<evidence type="ECO:0000313" key="8">
    <source>
        <dbReference type="Proteomes" id="UP000236738"/>
    </source>
</evidence>
<dbReference type="InterPro" id="IPR017896">
    <property type="entry name" value="4Fe4S_Fe-S-bd"/>
</dbReference>
<name>A0A1H6AQ59_9FLAO</name>
<evidence type="ECO:0000256" key="2">
    <source>
        <dbReference type="ARBA" id="ARBA00022723"/>
    </source>
</evidence>
<dbReference type="Pfam" id="PF04432">
    <property type="entry name" value="FrhB_FdhB_C"/>
    <property type="match status" value="1"/>
</dbReference>
<keyword evidence="5" id="KW-0411">Iron-sulfur</keyword>
<feature type="domain" description="4Fe-4S ferredoxin-type" evidence="6">
    <location>
        <begin position="7"/>
        <end position="36"/>
    </location>
</feature>
<dbReference type="Gene3D" id="3.30.70.20">
    <property type="match status" value="1"/>
</dbReference>
<dbReference type="InterPro" id="IPR017900">
    <property type="entry name" value="4Fe4S_Fe_S_CS"/>
</dbReference>
<keyword evidence="4" id="KW-0408">Iron</keyword>
<dbReference type="InterPro" id="IPR007516">
    <property type="entry name" value="Co_F420_Hydgase/DH_bsu_N"/>
</dbReference>
<keyword evidence="8" id="KW-1185">Reference proteome</keyword>
<proteinExistence type="predicted"/>
<dbReference type="GO" id="GO:0051536">
    <property type="term" value="F:iron-sulfur cluster binding"/>
    <property type="evidence" value="ECO:0007669"/>
    <property type="project" value="UniProtKB-KW"/>
</dbReference>
<dbReference type="GO" id="GO:0046872">
    <property type="term" value="F:metal ion binding"/>
    <property type="evidence" value="ECO:0007669"/>
    <property type="project" value="UniProtKB-KW"/>
</dbReference>
<dbReference type="PANTHER" id="PTHR31332:SF6">
    <property type="entry name" value="FORMATE DEHYDROGENASE SUBUNIT BETA"/>
    <property type="match status" value="1"/>
</dbReference>
<protein>
    <submittedName>
        <fullName evidence="7">Coenzyme F420-reducing hydrogenase, beta subunit</fullName>
    </submittedName>
</protein>
<dbReference type="Proteomes" id="UP000236738">
    <property type="component" value="Unassembled WGS sequence"/>
</dbReference>
<comment type="cofactor">
    <cofactor evidence="1">
        <name>FAD</name>
        <dbReference type="ChEBI" id="CHEBI:57692"/>
    </cofactor>
</comment>
<dbReference type="PANTHER" id="PTHR31332">
    <property type="entry name" value="7-HYDROXYMETHYL CHLOROPHYLL A REDUCTASE, CHLOROPLASTIC"/>
    <property type="match status" value="1"/>
</dbReference>
<evidence type="ECO:0000256" key="1">
    <source>
        <dbReference type="ARBA" id="ARBA00001974"/>
    </source>
</evidence>
<keyword evidence="3" id="KW-0560">Oxidoreductase</keyword>
<dbReference type="SUPFAM" id="SSF54862">
    <property type="entry name" value="4Fe-4S ferredoxins"/>
    <property type="match status" value="1"/>
</dbReference>
<dbReference type="PROSITE" id="PS00198">
    <property type="entry name" value="4FE4S_FER_1"/>
    <property type="match status" value="1"/>
</dbReference>
<reference evidence="8" key="1">
    <citation type="submission" date="2016-10" db="EMBL/GenBank/DDBJ databases">
        <authorList>
            <person name="Varghese N."/>
            <person name="Submissions S."/>
        </authorList>
    </citation>
    <scope>NUCLEOTIDE SEQUENCE [LARGE SCALE GENOMIC DNA]</scope>
    <source>
        <strain evidence="8">DSM 21580</strain>
    </source>
</reference>
<dbReference type="RefSeq" id="WP_103914386.1">
    <property type="nucleotide sequence ID" value="NZ_FNUS01000006.1"/>
</dbReference>
<evidence type="ECO:0000259" key="6">
    <source>
        <dbReference type="PROSITE" id="PS51379"/>
    </source>
</evidence>
<dbReference type="InterPro" id="IPR007525">
    <property type="entry name" value="FrhB_FdhB_C"/>
</dbReference>
<evidence type="ECO:0000256" key="3">
    <source>
        <dbReference type="ARBA" id="ARBA00023002"/>
    </source>
</evidence>
<keyword evidence="2" id="KW-0479">Metal-binding</keyword>
<dbReference type="Pfam" id="PF04422">
    <property type="entry name" value="FrhB_FdhB_N"/>
    <property type="match status" value="1"/>
</dbReference>
<gene>
    <name evidence="7" type="ORF">SAMN05421847_2528</name>
</gene>